<proteinExistence type="predicted"/>
<sequence length="48" mass="5658">MPTDSEHAPVTERYPELADIDEQDNDRKLETYRNVLESLQHELDNSRS</sequence>
<dbReference type="AlphaFoldDB" id="A0A087BFB9"/>
<organism evidence="2 3">
    <name type="scientific">Bifidobacterium longum subsp. suis</name>
    <dbReference type="NCBI Taxonomy" id="1695"/>
    <lineage>
        <taxon>Bacteria</taxon>
        <taxon>Bacillati</taxon>
        <taxon>Actinomycetota</taxon>
        <taxon>Actinomycetes</taxon>
        <taxon>Bifidobacteriales</taxon>
        <taxon>Bifidobacteriaceae</taxon>
        <taxon>Bifidobacterium</taxon>
    </lineage>
</organism>
<name>A0A087BFB9_BIFLN</name>
<dbReference type="GeneID" id="69579236"/>
<dbReference type="RefSeq" id="WP_007051152.1">
    <property type="nucleotide sequence ID" value="NZ_JAERWB010000009.1"/>
</dbReference>
<evidence type="ECO:0000313" key="2">
    <source>
        <dbReference type="EMBL" id="KFI69719.1"/>
    </source>
</evidence>
<feature type="compositionally biased region" description="Basic and acidic residues" evidence="1">
    <location>
        <begin position="1"/>
        <end position="16"/>
    </location>
</feature>
<gene>
    <name evidence="2" type="ORF">BLSS_0020</name>
</gene>
<comment type="caution">
    <text evidence="2">The sequence shown here is derived from an EMBL/GenBank/DDBJ whole genome shotgun (WGS) entry which is preliminary data.</text>
</comment>
<evidence type="ECO:0000313" key="3">
    <source>
        <dbReference type="Proteomes" id="UP000029024"/>
    </source>
</evidence>
<dbReference type="Proteomes" id="UP000029024">
    <property type="component" value="Unassembled WGS sequence"/>
</dbReference>
<dbReference type="EMBL" id="JGZA01000015">
    <property type="protein sequence ID" value="KFI69719.1"/>
    <property type="molecule type" value="Genomic_DNA"/>
</dbReference>
<evidence type="ECO:0000256" key="1">
    <source>
        <dbReference type="SAM" id="MobiDB-lite"/>
    </source>
</evidence>
<feature type="region of interest" description="Disordered" evidence="1">
    <location>
        <begin position="1"/>
        <end position="26"/>
    </location>
</feature>
<reference evidence="2 3" key="1">
    <citation type="submission" date="2014-03" db="EMBL/GenBank/DDBJ databases">
        <title>Genomics of Bifidobacteria.</title>
        <authorList>
            <person name="Ventura M."/>
            <person name="Milani C."/>
            <person name="Lugli G.A."/>
        </authorList>
    </citation>
    <scope>NUCLEOTIDE SEQUENCE [LARGE SCALE GENOMIC DNA]</scope>
    <source>
        <strain evidence="2 3">LMG 21814</strain>
    </source>
</reference>
<protein>
    <submittedName>
        <fullName evidence="2">Uncharacterized protein</fullName>
    </submittedName>
</protein>
<accession>A0A087BFB9</accession>